<evidence type="ECO:0000256" key="2">
    <source>
        <dbReference type="SAM" id="MobiDB-lite"/>
    </source>
</evidence>
<evidence type="ECO:0008006" key="5">
    <source>
        <dbReference type="Google" id="ProtNLM"/>
    </source>
</evidence>
<evidence type="ECO:0000313" key="3">
    <source>
        <dbReference type="EMBL" id="KAJ8796228.1"/>
    </source>
</evidence>
<dbReference type="EMBL" id="JAIQCJ010000492">
    <property type="protein sequence ID" value="KAJ8796228.1"/>
    <property type="molecule type" value="Genomic_DNA"/>
</dbReference>
<feature type="compositionally biased region" description="Basic and acidic residues" evidence="2">
    <location>
        <begin position="230"/>
        <end position="249"/>
    </location>
</feature>
<sequence>MPTNNKDSLLQNWKTKTVQMSFDHKGRSHLSEDRPAQVQYMPWTLICISLHAVHSGSPKARSGALREILREIQRLRLEHEQASQPTPEKAQQNPTLLAELRLLRQRKDELEQRMSALQESRRELMLQLEGLMKLLKAQATGSPHTSPTHGGGRPMPMPVRSTSAGSTPTHCPQDPLSGVGGDVQEAFAQGTRRDLRNDLLVAADSITSTMSSLVKELHSAGEGAEEEEEKMQNGKDRVDLRGAKGERQAQEPMGQGGPRRTSGWRRDPDCDLSISFVSVLHRLAEEPGQRGSAGHLPQLQIFQAEKPGLQPMIQKRNFPRPFSAVLSWSSLRAFPDTPAFPPYPRLHQPVGSVLLALQDLRPPEPPRSGSCK</sequence>
<protein>
    <recommendedName>
        <fullName evidence="5">Dystrobrevin beta</fullName>
    </recommendedName>
</protein>
<organism evidence="3 4">
    <name type="scientific">Eschrichtius robustus</name>
    <name type="common">California gray whale</name>
    <name type="synonym">Eschrichtius gibbosus</name>
    <dbReference type="NCBI Taxonomy" id="9764"/>
    <lineage>
        <taxon>Eukaryota</taxon>
        <taxon>Metazoa</taxon>
        <taxon>Chordata</taxon>
        <taxon>Craniata</taxon>
        <taxon>Vertebrata</taxon>
        <taxon>Euteleostomi</taxon>
        <taxon>Mammalia</taxon>
        <taxon>Eutheria</taxon>
        <taxon>Laurasiatheria</taxon>
        <taxon>Artiodactyla</taxon>
        <taxon>Whippomorpha</taxon>
        <taxon>Cetacea</taxon>
        <taxon>Mysticeti</taxon>
        <taxon>Eschrichtiidae</taxon>
        <taxon>Eschrichtius</taxon>
    </lineage>
</organism>
<feature type="coiled-coil region" evidence="1">
    <location>
        <begin position="93"/>
        <end position="134"/>
    </location>
</feature>
<reference evidence="3 4" key="1">
    <citation type="submission" date="2022-11" db="EMBL/GenBank/DDBJ databases">
        <title>Whole genome sequence of Eschrichtius robustus ER-17-0199.</title>
        <authorList>
            <person name="Bruniche-Olsen A."/>
            <person name="Black A.N."/>
            <person name="Fields C.J."/>
            <person name="Walden K."/>
            <person name="Dewoody J.A."/>
        </authorList>
    </citation>
    <scope>NUCLEOTIDE SEQUENCE [LARGE SCALE GENOMIC DNA]</scope>
    <source>
        <strain evidence="3">ER-17-0199</strain>
        <tissue evidence="3">Blubber</tissue>
    </source>
</reference>
<feature type="region of interest" description="Disordered" evidence="2">
    <location>
        <begin position="216"/>
        <end position="267"/>
    </location>
</feature>
<dbReference type="PANTHER" id="PTHR12268:SF22">
    <property type="entry name" value="DYSTROBREVIN BETA"/>
    <property type="match status" value="1"/>
</dbReference>
<proteinExistence type="predicted"/>
<dbReference type="InterPro" id="IPR050774">
    <property type="entry name" value="KCMF1/Dystrophin"/>
</dbReference>
<comment type="caution">
    <text evidence="3">The sequence shown here is derived from an EMBL/GenBank/DDBJ whole genome shotgun (WGS) entry which is preliminary data.</text>
</comment>
<feature type="compositionally biased region" description="Polar residues" evidence="2">
    <location>
        <begin position="139"/>
        <end position="148"/>
    </location>
</feature>
<dbReference type="AlphaFoldDB" id="A0AB34HYN8"/>
<gene>
    <name evidence="3" type="ORF">J1605_018025</name>
</gene>
<dbReference type="Proteomes" id="UP001159641">
    <property type="component" value="Unassembled WGS sequence"/>
</dbReference>
<dbReference type="PANTHER" id="PTHR12268">
    <property type="entry name" value="E3 UBIQUITIN-PROTEIN LIGASE KCMF1"/>
    <property type="match status" value="1"/>
</dbReference>
<name>A0AB34HYN8_ESCRO</name>
<feature type="compositionally biased region" description="Polar residues" evidence="2">
    <location>
        <begin position="160"/>
        <end position="170"/>
    </location>
</feature>
<keyword evidence="1" id="KW-0175">Coiled coil</keyword>
<keyword evidence="4" id="KW-1185">Reference proteome</keyword>
<dbReference type="GO" id="GO:0045202">
    <property type="term" value="C:synapse"/>
    <property type="evidence" value="ECO:0007669"/>
    <property type="project" value="TreeGrafter"/>
</dbReference>
<evidence type="ECO:0000313" key="4">
    <source>
        <dbReference type="Proteomes" id="UP001159641"/>
    </source>
</evidence>
<evidence type="ECO:0000256" key="1">
    <source>
        <dbReference type="SAM" id="Coils"/>
    </source>
</evidence>
<dbReference type="GO" id="GO:0099536">
    <property type="term" value="P:synaptic signaling"/>
    <property type="evidence" value="ECO:0007669"/>
    <property type="project" value="TreeGrafter"/>
</dbReference>
<dbReference type="GO" id="GO:0005886">
    <property type="term" value="C:plasma membrane"/>
    <property type="evidence" value="ECO:0007669"/>
    <property type="project" value="TreeGrafter"/>
</dbReference>
<accession>A0AB34HYN8</accession>
<feature type="region of interest" description="Disordered" evidence="2">
    <location>
        <begin position="138"/>
        <end position="181"/>
    </location>
</feature>